<dbReference type="InterPro" id="IPR004140">
    <property type="entry name" value="Exo70"/>
</dbReference>
<dbReference type="PANTHER" id="PTHR12542:SF92">
    <property type="entry name" value="EXOCYST COMPLEX COMPONENT EXO70E2"/>
    <property type="match status" value="1"/>
</dbReference>
<dbReference type="Gene3D" id="1.20.1280.170">
    <property type="entry name" value="Exocyst complex component Exo70"/>
    <property type="match status" value="1"/>
</dbReference>
<organism evidence="1 2">
    <name type="scientific">Hibiscus sabdariffa</name>
    <name type="common">roselle</name>
    <dbReference type="NCBI Taxonomy" id="183260"/>
    <lineage>
        <taxon>Eukaryota</taxon>
        <taxon>Viridiplantae</taxon>
        <taxon>Streptophyta</taxon>
        <taxon>Embryophyta</taxon>
        <taxon>Tracheophyta</taxon>
        <taxon>Spermatophyta</taxon>
        <taxon>Magnoliopsida</taxon>
        <taxon>eudicotyledons</taxon>
        <taxon>Gunneridae</taxon>
        <taxon>Pentapetalae</taxon>
        <taxon>rosids</taxon>
        <taxon>malvids</taxon>
        <taxon>Malvales</taxon>
        <taxon>Malvaceae</taxon>
        <taxon>Malvoideae</taxon>
        <taxon>Hibiscus</taxon>
    </lineage>
</organism>
<proteinExistence type="predicted"/>
<dbReference type="InterPro" id="IPR046364">
    <property type="entry name" value="Exo70_C"/>
</dbReference>
<dbReference type="Pfam" id="PF03081">
    <property type="entry name" value="Exo70_C"/>
    <property type="match status" value="1"/>
</dbReference>
<name>A0ABR2BXR3_9ROSI</name>
<accession>A0ABR2BXR3</accession>
<evidence type="ECO:0000313" key="1">
    <source>
        <dbReference type="EMBL" id="KAK8511704.1"/>
    </source>
</evidence>
<sequence length="647" mass="73924">MDECQSAIPTVDGELHVVAAAHHIVKALGTTKNLSDDLRKILINLDAHLSTMTSNIDSKGGKGFFGVEEQLKRVERKIMIWEAEQMMIWDSGPKDTSDYLEAVDEVQTLIDGLQSLSVYENRKRKELLRRASSLLQMAMSRLEDELIHMLAKHRQQFEPSKYVSCRSTRWNVVYNESFDSLEDEPAKETSSRNCTSNESSEYIVDLVPAHVIPDIKSIAKVMFTSDYGQEFCEAFIGERKEALEQYFAVLKMGKLSIGDVLQMEWTSLSSEMNKWTRSMKIMFRVYLASEKRLCDQILGEFGSCNLFCFLEISKATLLCLLNFGEAVAMGPHQPEKLLRLLDMYETLSDLVPDIDALFSEEAGSFVRTEFHGLLERLADSVKASFNTFRVSVSSNKSVYPFPGGGVHPLSKYVMNYIRMFPEYCNTLNLLLEDRHSDAANLVTELQCGRNASLSTSCPMACHLRSITSSLESNLHKKSKLYKDEALQHIFLMNNIHYMVQKVKDSELRHFFGDEWMRKHNAKFQQHEMNYERSTWSSVISLLKDDNPGSSSLSKSTFKERCKAFGIAFEEVYKTQTSWCIPNPQLREDLQISTSLKVVHAYRTFLGRNPAHDEKCVKHTVEDVEKSLLDLFEGSPRSLRNSPRRVKP</sequence>
<gene>
    <name evidence="1" type="ORF">V6N12_000748</name>
</gene>
<reference evidence="1 2" key="1">
    <citation type="journal article" date="2024" name="G3 (Bethesda)">
        <title>Genome assembly of Hibiscus sabdariffa L. provides insights into metabolisms of medicinal natural products.</title>
        <authorList>
            <person name="Kim T."/>
        </authorList>
    </citation>
    <scope>NUCLEOTIDE SEQUENCE [LARGE SCALE GENOMIC DNA]</scope>
    <source>
        <strain evidence="1">TK-2024</strain>
        <tissue evidence="1">Old leaves</tissue>
    </source>
</reference>
<dbReference type="Proteomes" id="UP001472677">
    <property type="component" value="Unassembled WGS sequence"/>
</dbReference>
<protein>
    <submittedName>
        <fullName evidence="1">Uncharacterized protein</fullName>
    </submittedName>
</protein>
<dbReference type="EMBL" id="JBBPBM010000077">
    <property type="protein sequence ID" value="KAK8511704.1"/>
    <property type="molecule type" value="Genomic_DNA"/>
</dbReference>
<dbReference type="InterPro" id="IPR016159">
    <property type="entry name" value="Cullin_repeat-like_dom_sf"/>
</dbReference>
<comment type="caution">
    <text evidence="1">The sequence shown here is derived from an EMBL/GenBank/DDBJ whole genome shotgun (WGS) entry which is preliminary data.</text>
</comment>
<dbReference type="PANTHER" id="PTHR12542">
    <property type="entry name" value="EXOCYST COMPLEX PROTEIN EXO70"/>
    <property type="match status" value="1"/>
</dbReference>
<evidence type="ECO:0000313" key="2">
    <source>
        <dbReference type="Proteomes" id="UP001472677"/>
    </source>
</evidence>
<keyword evidence="2" id="KW-1185">Reference proteome</keyword>
<dbReference type="Pfam" id="PF20669">
    <property type="entry name" value="Exo70_N"/>
    <property type="match status" value="1"/>
</dbReference>
<dbReference type="SUPFAM" id="SSF74788">
    <property type="entry name" value="Cullin repeat-like"/>
    <property type="match status" value="1"/>
</dbReference>